<feature type="compositionally biased region" description="Polar residues" evidence="1">
    <location>
        <begin position="810"/>
        <end position="830"/>
    </location>
</feature>
<dbReference type="VEuPathDB" id="TriTrypDB:LtaPh_3663000"/>
<feature type="compositionally biased region" description="Low complexity" evidence="1">
    <location>
        <begin position="610"/>
        <end position="637"/>
    </location>
</feature>
<feature type="compositionally biased region" description="Basic and acidic residues" evidence="1">
    <location>
        <begin position="687"/>
        <end position="696"/>
    </location>
</feature>
<accession>A0A640KVM6</accession>
<gene>
    <name evidence="2" type="ORF">LtaPh_3663000</name>
</gene>
<feature type="region of interest" description="Disordered" evidence="1">
    <location>
        <begin position="1"/>
        <end position="55"/>
    </location>
</feature>
<feature type="compositionally biased region" description="Basic residues" evidence="1">
    <location>
        <begin position="448"/>
        <end position="457"/>
    </location>
</feature>
<sequence>MIKMVGGTVGGISGGSARQPPTRISRRTTQSALVERTLSSPVLSSDTASTSHGLPRMESIAPAEMSVPSLLWEDQSASHSAQYHGEGQSIVTGSSEWRTSLDFAQQLDIKAEKELDALWSSLWIATHSKAALQTALESRRASWNPYRPVRGGPEVKAEILHSEVAEFQAMVPTDSLYLRGVAVQPPASSPPLSASLWDSTSRVSNSWVSPVFPHGTGGQACATKDKRKTEDEVLVMDGPYAVDVWPQSVTLTSPTRGSSWWAVRRSESEAVLFRYMWEAVVVPYYASMPSAFFSAALLGDGEVVHDSGSLMPFVPDFEEREDKDASTVFTAFGITREGVRKWSLGAYRRSSSPSSTSVSPVKKPDPSNVGGAQFSMLKTVRAHHPGSGGGSHLMASRDLDIVSDDSLEVEVLEENKDSIHVPPKHTTSPVAKEGDQSGEPPGLATAPTKRRGQRRQRPSTACVHVLATTPLDVVETHKPSQRSTHASNSTMQQRTPSVCSDNVPIAGASSPPHRDAAASSSMRGGPLGTTLSQREAPFFHTTAKASEKAPKTSSPSPPRVAVKPRHSRAQPQAAEGPRTASPAVIVAAENNHKPPQRVHPGSEASRARGGHTTTSTGRGKVSPATRSASGTASSARISHADHRTVSPPASANASAQHVLQLLDLHSRPTARATALQRNLLPISRGATETEKRKSTKAELSPPEGPAPHAERCAFVSPMQSPCDGKRRRHAEQPKKSVEREMDASVSFDFPERILPNPQLGPLREVAVHSASTVRHPPAAPNSRGVANATASPGGRNASSRARQPGKAPQRLSSKGTAASTAQKRPTTAYH</sequence>
<dbReference type="OrthoDB" id="266688at2759"/>
<dbReference type="EMBL" id="BLBS01000057">
    <property type="protein sequence ID" value="GET93713.1"/>
    <property type="molecule type" value="Genomic_DNA"/>
</dbReference>
<keyword evidence="3" id="KW-1185">Reference proteome</keyword>
<proteinExistence type="predicted"/>
<dbReference type="Proteomes" id="UP000419144">
    <property type="component" value="Unassembled WGS sequence"/>
</dbReference>
<feature type="region of interest" description="Disordered" evidence="1">
    <location>
        <begin position="413"/>
        <end position="652"/>
    </location>
</feature>
<reference evidence="2" key="1">
    <citation type="submission" date="2019-11" db="EMBL/GenBank/DDBJ databases">
        <title>Leishmania tarentolae CDS.</title>
        <authorList>
            <person name="Goto Y."/>
            <person name="Yamagishi J."/>
        </authorList>
    </citation>
    <scope>NUCLEOTIDE SEQUENCE [LARGE SCALE GENOMIC DNA]</scope>
    <source>
        <strain evidence="2">Parrot Tar II</strain>
    </source>
</reference>
<feature type="compositionally biased region" description="Low complexity" evidence="1">
    <location>
        <begin position="350"/>
        <end position="361"/>
    </location>
</feature>
<feature type="region of interest" description="Disordered" evidence="1">
    <location>
        <begin position="675"/>
        <end position="743"/>
    </location>
</feature>
<protein>
    <submittedName>
        <fullName evidence="2">Uncharacterized protein</fullName>
    </submittedName>
</protein>
<feature type="compositionally biased region" description="Polar residues" evidence="1">
    <location>
        <begin position="27"/>
        <end position="52"/>
    </location>
</feature>
<name>A0A640KVM6_LEITA</name>
<dbReference type="AlphaFoldDB" id="A0A640KVM6"/>
<feature type="region of interest" description="Disordered" evidence="1">
    <location>
        <begin position="766"/>
        <end position="830"/>
    </location>
</feature>
<organism evidence="2 3">
    <name type="scientific">Leishmania tarentolae</name>
    <name type="common">Sauroleishmania tarentolae</name>
    <dbReference type="NCBI Taxonomy" id="5689"/>
    <lineage>
        <taxon>Eukaryota</taxon>
        <taxon>Discoba</taxon>
        <taxon>Euglenozoa</taxon>
        <taxon>Kinetoplastea</taxon>
        <taxon>Metakinetoplastina</taxon>
        <taxon>Trypanosomatida</taxon>
        <taxon>Trypanosomatidae</taxon>
        <taxon>Leishmaniinae</taxon>
        <taxon>Leishmania</taxon>
        <taxon>lizard Leishmania</taxon>
    </lineage>
</organism>
<feature type="compositionally biased region" description="Polar residues" evidence="1">
    <location>
        <begin position="481"/>
        <end position="500"/>
    </location>
</feature>
<evidence type="ECO:0000313" key="3">
    <source>
        <dbReference type="Proteomes" id="UP000419144"/>
    </source>
</evidence>
<comment type="caution">
    <text evidence="2">The sequence shown here is derived from an EMBL/GenBank/DDBJ whole genome shotgun (WGS) entry which is preliminary data.</text>
</comment>
<feature type="compositionally biased region" description="Basic and acidic residues" evidence="1">
    <location>
        <begin position="730"/>
        <end position="742"/>
    </location>
</feature>
<feature type="region of interest" description="Disordered" evidence="1">
    <location>
        <begin position="348"/>
        <end position="372"/>
    </location>
</feature>
<evidence type="ECO:0000256" key="1">
    <source>
        <dbReference type="SAM" id="MobiDB-lite"/>
    </source>
</evidence>
<evidence type="ECO:0000313" key="2">
    <source>
        <dbReference type="EMBL" id="GET93713.1"/>
    </source>
</evidence>